<dbReference type="RefSeq" id="WP_110887546.1">
    <property type="nucleotide sequence ID" value="NZ_QJSX01000011.1"/>
</dbReference>
<organism evidence="1 2">
    <name type="scientific">Deinococcus yavapaiensis KR-236</name>
    <dbReference type="NCBI Taxonomy" id="694435"/>
    <lineage>
        <taxon>Bacteria</taxon>
        <taxon>Thermotogati</taxon>
        <taxon>Deinococcota</taxon>
        <taxon>Deinococci</taxon>
        <taxon>Deinococcales</taxon>
        <taxon>Deinococcaceae</taxon>
        <taxon>Deinococcus</taxon>
    </lineage>
</organism>
<dbReference type="AlphaFoldDB" id="A0A318S7F8"/>
<evidence type="ECO:0000313" key="1">
    <source>
        <dbReference type="EMBL" id="PYE52979.1"/>
    </source>
</evidence>
<protein>
    <submittedName>
        <fullName evidence="1">Uncharacterized protein</fullName>
    </submittedName>
</protein>
<dbReference type="EMBL" id="QJSX01000011">
    <property type="protein sequence ID" value="PYE52979.1"/>
    <property type="molecule type" value="Genomic_DNA"/>
</dbReference>
<sequence length="96" mass="11353">MTYTVYLEYFATGEGLLRQIMVVNATSPEAARERFREVFYGSEPEAWEYYQVGVVVREGLDVALLQPFLAPRVVERLQRIHEHMNELWLHWHVNLS</sequence>
<keyword evidence="2" id="KW-1185">Reference proteome</keyword>
<reference evidence="1 2" key="1">
    <citation type="submission" date="2018-06" db="EMBL/GenBank/DDBJ databases">
        <title>Genomic Encyclopedia of Type Strains, Phase IV (KMG-IV): sequencing the most valuable type-strain genomes for metagenomic binning, comparative biology and taxonomic classification.</title>
        <authorList>
            <person name="Goeker M."/>
        </authorList>
    </citation>
    <scope>NUCLEOTIDE SEQUENCE [LARGE SCALE GENOMIC DNA]</scope>
    <source>
        <strain evidence="1 2">DSM 18048</strain>
    </source>
</reference>
<dbReference type="Proteomes" id="UP000248326">
    <property type="component" value="Unassembled WGS sequence"/>
</dbReference>
<proteinExistence type="predicted"/>
<gene>
    <name evidence="1" type="ORF">DES52_111152</name>
</gene>
<accession>A0A318S7F8</accession>
<evidence type="ECO:0000313" key="2">
    <source>
        <dbReference type="Proteomes" id="UP000248326"/>
    </source>
</evidence>
<comment type="caution">
    <text evidence="1">The sequence shown here is derived from an EMBL/GenBank/DDBJ whole genome shotgun (WGS) entry which is preliminary data.</text>
</comment>
<name>A0A318S7F8_9DEIO</name>